<dbReference type="EMBL" id="JAHESC010000070">
    <property type="protein sequence ID" value="MBT1690538.1"/>
    <property type="molecule type" value="Genomic_DNA"/>
</dbReference>
<organism evidence="2 3">
    <name type="scientific">Dawidia soli</name>
    <dbReference type="NCBI Taxonomy" id="2782352"/>
    <lineage>
        <taxon>Bacteria</taxon>
        <taxon>Pseudomonadati</taxon>
        <taxon>Bacteroidota</taxon>
        <taxon>Cytophagia</taxon>
        <taxon>Cytophagales</taxon>
        <taxon>Chryseotaleaceae</taxon>
        <taxon>Dawidia</taxon>
    </lineage>
</organism>
<dbReference type="AlphaFoldDB" id="A0AAP2DEW3"/>
<accession>A0AAP2DEW3</accession>
<proteinExistence type="predicted"/>
<protein>
    <submittedName>
        <fullName evidence="2">DUF2927 domain-containing protein</fullName>
    </submittedName>
</protein>
<dbReference type="Pfam" id="PF11150">
    <property type="entry name" value="DUF2927"/>
    <property type="match status" value="1"/>
</dbReference>
<dbReference type="InterPro" id="IPR021323">
    <property type="entry name" value="DUF2927"/>
</dbReference>
<dbReference type="PROSITE" id="PS51257">
    <property type="entry name" value="PROKAR_LIPOPROTEIN"/>
    <property type="match status" value="1"/>
</dbReference>
<dbReference type="RefSeq" id="WP_254094028.1">
    <property type="nucleotide sequence ID" value="NZ_JAHESC010000070.1"/>
</dbReference>
<keyword evidence="3" id="KW-1185">Reference proteome</keyword>
<gene>
    <name evidence="2" type="ORF">KK078_28495</name>
</gene>
<evidence type="ECO:0000313" key="2">
    <source>
        <dbReference type="EMBL" id="MBT1690538.1"/>
    </source>
</evidence>
<sequence>MKRGLIFLAWAFAAACLFACSSDDEEVKDPDTVTPDEQEIVRYFTEVALGGEFDDEPPVIRKWLREMKLFVGGTPDAVLRSELDDVITEINDLAHDGFQITLTTDSASSNAYIFFGDPDVFVARYPPAQFYIADNWGLFFSFPDNNTNELYRAIIFVDLVRNADKKAQRHILREELTQSLGLGRDSERYDNSIFQQAWTTVTEYAPIDRDLIWLLYDPAITPGLDSAAVVPLLQQRLQEKV</sequence>
<evidence type="ECO:0000256" key="1">
    <source>
        <dbReference type="SAM" id="SignalP"/>
    </source>
</evidence>
<dbReference type="Proteomes" id="UP001319180">
    <property type="component" value="Unassembled WGS sequence"/>
</dbReference>
<comment type="caution">
    <text evidence="2">The sequence shown here is derived from an EMBL/GenBank/DDBJ whole genome shotgun (WGS) entry which is preliminary data.</text>
</comment>
<keyword evidence="1" id="KW-0732">Signal</keyword>
<feature type="chain" id="PRO_5042878227" evidence="1">
    <location>
        <begin position="20"/>
        <end position="241"/>
    </location>
</feature>
<reference evidence="2 3" key="1">
    <citation type="submission" date="2021-05" db="EMBL/GenBank/DDBJ databases">
        <title>A Polyphasic approach of four new species of the genus Ohtaekwangia: Ohtaekwangia histidinii sp. nov., Ohtaekwangia cretensis sp. nov., Ohtaekwangia indiensis sp. nov., Ohtaekwangia reichenbachii sp. nov. from diverse environment.</title>
        <authorList>
            <person name="Octaviana S."/>
        </authorList>
    </citation>
    <scope>NUCLEOTIDE SEQUENCE [LARGE SCALE GENOMIC DNA]</scope>
    <source>
        <strain evidence="2 3">PWU37</strain>
    </source>
</reference>
<evidence type="ECO:0000313" key="3">
    <source>
        <dbReference type="Proteomes" id="UP001319180"/>
    </source>
</evidence>
<name>A0AAP2DEW3_9BACT</name>
<feature type="signal peptide" evidence="1">
    <location>
        <begin position="1"/>
        <end position="19"/>
    </location>
</feature>